<dbReference type="RefSeq" id="WP_324689783.1">
    <property type="nucleotide sequence ID" value="NZ_BAABCR010000015.1"/>
</dbReference>
<feature type="domain" description="Secretion system C-terminal sorting" evidence="3">
    <location>
        <begin position="433"/>
        <end position="500"/>
    </location>
</feature>
<protein>
    <recommendedName>
        <fullName evidence="3">Secretion system C-terminal sorting domain-containing protein</fullName>
    </recommendedName>
</protein>
<name>A0ABP7U2V8_9FLAO</name>
<dbReference type="SUPFAM" id="SSF50969">
    <property type="entry name" value="YVTN repeat-like/Quinoprotein amine dehydrogenase"/>
    <property type="match status" value="1"/>
</dbReference>
<keyword evidence="5" id="KW-1185">Reference proteome</keyword>
<dbReference type="NCBIfam" id="TIGR02608">
    <property type="entry name" value="delta_60_rpt"/>
    <property type="match status" value="6"/>
</dbReference>
<dbReference type="InterPro" id="IPR013431">
    <property type="entry name" value="Delta_60_rpt"/>
</dbReference>
<gene>
    <name evidence="4" type="ORF">GCM10022386_20150</name>
</gene>
<dbReference type="Proteomes" id="UP001500968">
    <property type="component" value="Unassembled WGS sequence"/>
</dbReference>
<evidence type="ECO:0000313" key="4">
    <source>
        <dbReference type="EMBL" id="GAA4035026.1"/>
    </source>
</evidence>
<evidence type="ECO:0000256" key="1">
    <source>
        <dbReference type="ARBA" id="ARBA00022729"/>
    </source>
</evidence>
<dbReference type="Pfam" id="PF18962">
    <property type="entry name" value="Por_Secre_tail"/>
    <property type="match status" value="1"/>
</dbReference>
<reference evidence="5" key="1">
    <citation type="journal article" date="2019" name="Int. J. Syst. Evol. Microbiol.">
        <title>The Global Catalogue of Microorganisms (GCM) 10K type strain sequencing project: providing services to taxonomists for standard genome sequencing and annotation.</title>
        <authorList>
            <consortium name="The Broad Institute Genomics Platform"/>
            <consortium name="The Broad Institute Genome Sequencing Center for Infectious Disease"/>
            <person name="Wu L."/>
            <person name="Ma J."/>
        </authorList>
    </citation>
    <scope>NUCLEOTIDE SEQUENCE [LARGE SCALE GENOMIC DNA]</scope>
    <source>
        <strain evidence="5">JCM 17064</strain>
    </source>
</reference>
<feature type="chain" id="PRO_5047085693" description="Secretion system C-terminal sorting domain-containing protein" evidence="2">
    <location>
        <begin position="19"/>
        <end position="502"/>
    </location>
</feature>
<evidence type="ECO:0000259" key="3">
    <source>
        <dbReference type="Pfam" id="PF18962"/>
    </source>
</evidence>
<dbReference type="Gene3D" id="2.80.10.50">
    <property type="match status" value="3"/>
</dbReference>
<evidence type="ECO:0000313" key="5">
    <source>
        <dbReference type="Proteomes" id="UP001500968"/>
    </source>
</evidence>
<dbReference type="InterPro" id="IPR026444">
    <property type="entry name" value="Secre_tail"/>
</dbReference>
<evidence type="ECO:0000256" key="2">
    <source>
        <dbReference type="SAM" id="SignalP"/>
    </source>
</evidence>
<feature type="signal peptide" evidence="2">
    <location>
        <begin position="1"/>
        <end position="18"/>
    </location>
</feature>
<comment type="caution">
    <text evidence="4">The sequence shown here is derived from an EMBL/GenBank/DDBJ whole genome shotgun (WGS) entry which is preliminary data.</text>
</comment>
<dbReference type="SUPFAM" id="SSF69322">
    <property type="entry name" value="Tricorn protease domain 2"/>
    <property type="match status" value="1"/>
</dbReference>
<organism evidence="4 5">
    <name type="scientific">Flavobacterium cheonhonense</name>
    <dbReference type="NCBI Taxonomy" id="706185"/>
    <lineage>
        <taxon>Bacteria</taxon>
        <taxon>Pseudomonadati</taxon>
        <taxon>Bacteroidota</taxon>
        <taxon>Flavobacteriia</taxon>
        <taxon>Flavobacteriales</taxon>
        <taxon>Flavobacteriaceae</taxon>
        <taxon>Flavobacterium</taxon>
    </lineage>
</organism>
<dbReference type="InterPro" id="IPR011044">
    <property type="entry name" value="Quino_amine_DH_bsu"/>
</dbReference>
<proteinExistence type="predicted"/>
<accession>A0ABP7U2V8</accession>
<dbReference type="NCBIfam" id="TIGR04183">
    <property type="entry name" value="Por_Secre_tail"/>
    <property type="match status" value="1"/>
</dbReference>
<dbReference type="Pfam" id="PF17164">
    <property type="entry name" value="DUF5122"/>
    <property type="match status" value="5"/>
</dbReference>
<sequence>MNMRIFSIVMMCPFLIFAQAGTTDLSFSGDGKAIFCFDTNSIANNSILQNDGKIIITGLKEYNTSFACRVNSDGTIDSSFGNDGIVVIATNLTTEANSLCYSSALQNDGKIILVGNFTSFSGDHNLMVIRLNSNGSPDTNFGVNGKLNLELGSPYDFAYAVKIQTDGKILIGGSFGSVDGGFCLVRLLPTGQMDPSFGTNGMVVTIISPGNESAIKSLDLLSNGKIIALGNRVNNGIQNIVLAQYNEDGSLDSSFGINGKAETIIETGISDDARNIKALPNGNLLIQGIFNLYGAFSEGGNMLVQYTSNGNLDLNFGSNGVVINLGEYSGYGLATQVDGKIIVSGSAAGETIVARYLPNGSYDNTFNDDGKVITSIIDNHISFSSTVLISNDNKIVASGFTDSEDYSLGCVGLIKINLGTLTNEEFISQPLKLYPNPIKGDILNIANLEEAATYRVFNLMGQELAKGKIENNAVYVDSLKAGAYLIEITSGTATNTRHFIKE</sequence>
<dbReference type="EMBL" id="BAABCR010000015">
    <property type="protein sequence ID" value="GAA4035026.1"/>
    <property type="molecule type" value="Genomic_DNA"/>
</dbReference>
<keyword evidence="1 2" id="KW-0732">Signal</keyword>